<dbReference type="STRING" id="13035.Dacsa_0511"/>
<name>K9YSI6_DACS8</name>
<protein>
    <submittedName>
        <fullName evidence="1">Uncharacterized protein</fullName>
    </submittedName>
</protein>
<dbReference type="EMBL" id="CP003944">
    <property type="protein sequence ID" value="AFZ49295.1"/>
    <property type="molecule type" value="Genomic_DNA"/>
</dbReference>
<keyword evidence="2" id="KW-1185">Reference proteome</keyword>
<dbReference type="KEGG" id="dsl:Dacsa_0511"/>
<dbReference type="RefSeq" id="WP_015228308.1">
    <property type="nucleotide sequence ID" value="NC_019780.1"/>
</dbReference>
<organism evidence="1 2">
    <name type="scientific">Dactylococcopsis salina (strain PCC 8305)</name>
    <name type="common">Myxobactron salinum</name>
    <dbReference type="NCBI Taxonomy" id="13035"/>
    <lineage>
        <taxon>Bacteria</taxon>
        <taxon>Bacillati</taxon>
        <taxon>Cyanobacteriota</taxon>
        <taxon>Cyanophyceae</taxon>
        <taxon>Nodosilineales</taxon>
        <taxon>Cymatolegaceae</taxon>
        <taxon>Dactylococcopsis</taxon>
    </lineage>
</organism>
<gene>
    <name evidence="1" type="ORF">Dacsa_0511</name>
</gene>
<dbReference type="eggNOG" id="ENOG5032T20">
    <property type="taxonomic scope" value="Bacteria"/>
</dbReference>
<accession>K9YSI6</accession>
<reference evidence="1" key="1">
    <citation type="submission" date="2012-04" db="EMBL/GenBank/DDBJ databases">
        <title>Finished genome of Dactylococcopsis salina PCC 8305.</title>
        <authorList>
            <consortium name="US DOE Joint Genome Institute"/>
            <person name="Gugger M."/>
            <person name="Coursin T."/>
            <person name="Rippka R."/>
            <person name="Tandeau De Marsac N."/>
            <person name="Huntemann M."/>
            <person name="Wei C.-L."/>
            <person name="Han J."/>
            <person name="Detter J.C."/>
            <person name="Han C."/>
            <person name="Tapia R."/>
            <person name="Daligault H."/>
            <person name="Chen A."/>
            <person name="Krypides N."/>
            <person name="Mavromatis K."/>
            <person name="Markowitz V."/>
            <person name="Szeto E."/>
            <person name="Ivanova N."/>
            <person name="Ovchinnikova G."/>
            <person name="Pagani I."/>
            <person name="Pati A."/>
            <person name="Goodwin L."/>
            <person name="Peters L."/>
            <person name="Pitluck S."/>
            <person name="Woyke T."/>
            <person name="Kerfeld C."/>
        </authorList>
    </citation>
    <scope>NUCLEOTIDE SEQUENCE [LARGE SCALE GENOMIC DNA]</scope>
    <source>
        <strain evidence="1">PCC 8305</strain>
    </source>
</reference>
<evidence type="ECO:0000313" key="1">
    <source>
        <dbReference type="EMBL" id="AFZ49295.1"/>
    </source>
</evidence>
<proteinExistence type="predicted"/>
<sequence>MKPLNVLQWTTRFSAIVALQAGVFFMLTPSRPLQAAAGDQFKVCAEDLQEAGLSANEASTACADAIRPKDLSLCVLSMNQEVGIPADDGLYYCYRDRRPLDLASCVVDIDQSVETNELGTVIENCRRSLIPLRYSECVVGLTNTPEQAITPQKAMEDCINADAFPSALTPVE</sequence>
<dbReference type="OrthoDB" id="425719at2"/>
<dbReference type="HOGENOM" id="CLU_093454_1_0_3"/>
<evidence type="ECO:0000313" key="2">
    <source>
        <dbReference type="Proteomes" id="UP000010482"/>
    </source>
</evidence>
<dbReference type="Proteomes" id="UP000010482">
    <property type="component" value="Chromosome"/>
</dbReference>
<dbReference type="AlphaFoldDB" id="K9YSI6"/>